<sequence>MVATMTAGEFLALHDRTEPSDPLVLPNVWDAVSARAFAEAGFPVLATSSAAVAAVLGYRDGGDTPPDEMFGALKRIVRSVDVPVTADIENGYGLAPVEIVERLLDAGVIGCNLEDSDAATKQLNDPVQHAEWLSEVSVAAGDRLVLNARVDTFLFGDHSVESAAKRAGLYIDAGADVIYPILAPEELLPDLANSIRRPLNALHLPGTASPSRLGSLGAARVTFGGGLQKQSSDDITELARKIGRAYGAQN</sequence>
<organism evidence="1 2">
    <name type="scientific">Kitasatospora cheerisanensis KCTC 2395</name>
    <dbReference type="NCBI Taxonomy" id="1348663"/>
    <lineage>
        <taxon>Bacteria</taxon>
        <taxon>Bacillati</taxon>
        <taxon>Actinomycetota</taxon>
        <taxon>Actinomycetes</taxon>
        <taxon>Kitasatosporales</taxon>
        <taxon>Streptomycetaceae</taxon>
        <taxon>Kitasatospora</taxon>
    </lineage>
</organism>
<dbReference type="RefSeq" id="WP_244305386.1">
    <property type="nucleotide sequence ID" value="NZ_KK853997.1"/>
</dbReference>
<dbReference type="PANTHER" id="PTHR42905">
    <property type="entry name" value="PHOSPHOENOLPYRUVATE CARBOXYLASE"/>
    <property type="match status" value="1"/>
</dbReference>
<dbReference type="AlphaFoldDB" id="A0A066YRK3"/>
<dbReference type="HOGENOM" id="CLU_027389_2_3_11"/>
<name>A0A066YRK3_9ACTN</name>
<dbReference type="Gene3D" id="3.20.20.60">
    <property type="entry name" value="Phosphoenolpyruvate-binding domains"/>
    <property type="match status" value="1"/>
</dbReference>
<dbReference type="CDD" id="cd00377">
    <property type="entry name" value="ICL_PEPM"/>
    <property type="match status" value="1"/>
</dbReference>
<gene>
    <name evidence="1" type="ORF">KCH_45210</name>
</gene>
<dbReference type="InterPro" id="IPR015813">
    <property type="entry name" value="Pyrv/PenolPyrv_kinase-like_dom"/>
</dbReference>
<dbReference type="EMBL" id="JNBY01000094">
    <property type="protein sequence ID" value="KDN83872.1"/>
    <property type="molecule type" value="Genomic_DNA"/>
</dbReference>
<proteinExistence type="predicted"/>
<comment type="caution">
    <text evidence="1">The sequence shown here is derived from an EMBL/GenBank/DDBJ whole genome shotgun (WGS) entry which is preliminary data.</text>
</comment>
<reference evidence="1 2" key="1">
    <citation type="submission" date="2014-05" db="EMBL/GenBank/DDBJ databases">
        <title>Draft Genome Sequence of Kitasatospora cheerisanensis KCTC 2395.</title>
        <authorList>
            <person name="Nam D.H."/>
        </authorList>
    </citation>
    <scope>NUCLEOTIDE SEQUENCE [LARGE SCALE GENOMIC DNA]</scope>
    <source>
        <strain evidence="1 2">KCTC 2395</strain>
    </source>
</reference>
<dbReference type="eggNOG" id="COG2513">
    <property type="taxonomic scope" value="Bacteria"/>
</dbReference>
<dbReference type="PANTHER" id="PTHR42905:SF16">
    <property type="entry name" value="CARBOXYPHOSPHONOENOLPYRUVATE PHOSPHONOMUTASE-LIKE PROTEIN (AFU_ORTHOLOGUE AFUA_5G07230)"/>
    <property type="match status" value="1"/>
</dbReference>
<dbReference type="InterPro" id="IPR039556">
    <property type="entry name" value="ICL/PEPM"/>
</dbReference>
<accession>A0A066YRK3</accession>
<keyword evidence="2" id="KW-1185">Reference proteome</keyword>
<protein>
    <submittedName>
        <fullName evidence="1">Phosphorylmutase</fullName>
    </submittedName>
</protein>
<dbReference type="Proteomes" id="UP000027178">
    <property type="component" value="Unassembled WGS sequence"/>
</dbReference>
<dbReference type="PATRIC" id="fig|1348663.4.peg.4362"/>
<dbReference type="InterPro" id="IPR040442">
    <property type="entry name" value="Pyrv_kinase-like_dom_sf"/>
</dbReference>
<dbReference type="SUPFAM" id="SSF51621">
    <property type="entry name" value="Phosphoenolpyruvate/pyruvate domain"/>
    <property type="match status" value="1"/>
</dbReference>
<dbReference type="GO" id="GO:0003824">
    <property type="term" value="F:catalytic activity"/>
    <property type="evidence" value="ECO:0007669"/>
    <property type="project" value="InterPro"/>
</dbReference>
<evidence type="ECO:0000313" key="2">
    <source>
        <dbReference type="Proteomes" id="UP000027178"/>
    </source>
</evidence>
<dbReference type="Pfam" id="PF13714">
    <property type="entry name" value="PEP_mutase"/>
    <property type="match status" value="1"/>
</dbReference>
<evidence type="ECO:0000313" key="1">
    <source>
        <dbReference type="EMBL" id="KDN83872.1"/>
    </source>
</evidence>